<reference evidence="2 3" key="1">
    <citation type="submission" date="2010-10" db="EMBL/GenBank/DDBJ databases">
        <title>Complete sequence of Frankia sp. EuI1c.</title>
        <authorList>
            <consortium name="US DOE Joint Genome Institute"/>
            <person name="Lucas S."/>
            <person name="Copeland A."/>
            <person name="Lapidus A."/>
            <person name="Cheng J.-F."/>
            <person name="Bruce D."/>
            <person name="Goodwin L."/>
            <person name="Pitluck S."/>
            <person name="Chertkov O."/>
            <person name="Detter J.C."/>
            <person name="Han C."/>
            <person name="Tapia R."/>
            <person name="Land M."/>
            <person name="Hauser L."/>
            <person name="Jeffries C."/>
            <person name="Kyrpides N."/>
            <person name="Ivanova N."/>
            <person name="Mikhailova N."/>
            <person name="Beauchemin N."/>
            <person name="Sen A."/>
            <person name="Sur S.A."/>
            <person name="Gtari M."/>
            <person name="Wall L."/>
            <person name="Tisa L."/>
            <person name="Woyke T."/>
        </authorList>
    </citation>
    <scope>NUCLEOTIDE SEQUENCE [LARGE SCALE GENOMIC DNA]</scope>
    <source>
        <strain evidence="3">DSM 45817 / CECT 9037 / EuI1c</strain>
    </source>
</reference>
<dbReference type="eggNOG" id="ENOG50332EZ">
    <property type="taxonomic scope" value="Bacteria"/>
</dbReference>
<evidence type="ECO:0000313" key="2">
    <source>
        <dbReference type="EMBL" id="ADP84530.1"/>
    </source>
</evidence>
<dbReference type="KEGG" id="fri:FraEuI1c_6554"/>
<dbReference type="Proteomes" id="UP000002484">
    <property type="component" value="Chromosome"/>
</dbReference>
<sequence length="2098" mass="216197">MSDDLPAPDLRVTSYKSGVLLSWTPLAGVNSHILRSDAPDGTINMGPAGGTSVYFAIDPSSQQVGVYHTMVQAVRHVTLSPWSARVAFDLWSPEPPLELLRDRLIAHRTSVDGSGTSHRYAFDAEVFLAGQPAQADRVATELAAAFGRLIVIDSSTGPTLADDGTTLTLHGALTPPTDEAVTFGSAPLICTFTAAVGTDRALRGRLTVSLPAGWTWGAGFGVLAGDAADGVVFRSATLTASTSPGAAADLQFEGVTTIRTRVGVAVDAATAAKRTPVTLRGAVRLDAHGRPAFALTSTSQLDLVLGRAGQDPLTLTAATVTLRTDPPGESAAPGAPNTSTFLAVGVLSGLGGEPVRAEVDLPHAWSGTVVVRVGTEAGFPAFGSVGAALAVTATPDPVLTALRTLPALPGPATINGLTITTDASGRGPTRTEFSVAVPRTPWRIVSAPELHVEGTALALTVTRRPWSAGTAEVSRTTFAAAATGTVTLGGASYPVRVRFGAQAPATVEFTEPARLPALATAAASAGLTDGAALGSLPATLVARGPITLDQVVLDVDLNARTVTGVLPRFRQSQPWKFAGRGTDGFELSDWTVDLSLQRGGGRWSPYGTITGTVAFRRGARRVSRFGLEARIPADAETGLWTFALASGEKIQLPSIGDLTRLLGGGSTTLPTGLASLGSLDIVQLALDHDPAAGQLASLSVGIRQSAPWTIIMGQLVVSDLEASLALRRTTAVGTRQGSGMLSGVVTLGGHSVDAAMIKPDFDADWYLRIAWNKPAVFARTGSLDGFAQLDHWMAPAEIRRYLPATLPLAQGFELSKVVVRFRGTDGALAGFAAQIAVPDLWTVIPGRLSITEVRAEIDADFPVRPGRLTGAVVGTVTVGAVTFQVRAAKPARQGPWEFAGSLTEEVELDLVATANDLSDQAFAVAAGNGSPGALPARITLRTADLVAVPDTGRFHVAGKAGFDWHPRLGAMTLAVEELRGAVDVARTGAPVQVTLAGALSFAGLRTTVGLRLGTAATPLILTGTVAPAEAAQLSLPTLTDDVSGAAPGRRWADVLPVGLTAPAFSSATLWANLTAGDLVLHGRLASSGDAVLLTTDASFVLAVALDDGFVFSRLFPSLGVDDVLMVRDARLIVASLPTGETLSAVAARIGTALAAAAPELPSPVADLVGSPLELTDGTLFTAELDVRNAAPGTLLRSVMEISGTGGTPSIRLFARIDHADAANTLFLAELADIALFGGRVRITHRASLPAVRLAYRPAAAHEFTLDARVVLTLFDRSYGFDVTLLGDDDHLTTAAELAPTGQSVVPFGLPGTEIDGLALVLRIDYARPAAAATPDTPAVRARGRSVRLALRGRALLGPRPSAGRPDTRLALAAELDTVNGLPALASLTVESRFSFASFLEDCVPGPGAGWGSFVDIALLPGSRIYYYRASADPFRALTGPDGKHLLDGYHLAARVAVRLVAEVTVDAAITVATDRTTGAPVGVSGTLALTEPVDLRFAQLAGSRQDTARLAYLGGPEITFATGTHASFVLATGVNFLGAAFGTVTVGVAQDAHGTRTFTGQLASARRLPVFGKLTCGFTYTVHADGTDRFEIADWPTFTWARDLVDVLAAIRSVFDAALGDGCGALADFAVDQAFRTSWTLTPTVRSDGDFLVFSCTGTCAFTLTGQAKPFLTMDFAPFEARVASATRFHDLPDALASAAAGGAADLVSRLLRDPAKIAIFAGLVFGPRAAGYVSTLLCKGLVDAAAVAAAEAAATALATAATIAAGTAAAVVAVATSVAAAGGGGESTGGEPPTATPTPATPTDVHLTYADGQFSLSWPPERYAGGYEAELRSHDAAGPLLARVTRRAEDWPLQLTHAAPAASLPAGDFLGRVRAQRAEARSDWATRSLTKLSSPAARAAVRDGHLTVTWDGPAGDYEVEVTGPDGVVSTATDTVAEPGPGGAAPQGEAIVPVDDPVAGDYTAQVSRRGGDIPADPGAPATVTVRVLAAPAGLTVDALDGALNVAFSAVPGAADYRIEVTRVDGVDFKPVTSVVEPAGRSDPSTGGSGRVTVAVRAPARLPYQRGVTYAVRVRADRSDSLSTWAARVTVVYLPTPQS</sequence>
<dbReference type="RefSeq" id="WP_013427641.1">
    <property type="nucleotide sequence ID" value="NC_014666.1"/>
</dbReference>
<proteinExistence type="predicted"/>
<feature type="region of interest" description="Disordered" evidence="1">
    <location>
        <begin position="1783"/>
        <end position="1803"/>
    </location>
</feature>
<dbReference type="HOGENOM" id="CLU_232417_0_0_11"/>
<evidence type="ECO:0000313" key="3">
    <source>
        <dbReference type="Proteomes" id="UP000002484"/>
    </source>
</evidence>
<accession>E3J9M7</accession>
<organism evidence="2 3">
    <name type="scientific">Pseudofrankia inefficax (strain DSM 45817 / CECT 9037 / DDB 130130 / EuI1c)</name>
    <name type="common">Frankia inefficax</name>
    <dbReference type="NCBI Taxonomy" id="298654"/>
    <lineage>
        <taxon>Bacteria</taxon>
        <taxon>Bacillati</taxon>
        <taxon>Actinomycetota</taxon>
        <taxon>Actinomycetes</taxon>
        <taxon>Frankiales</taxon>
        <taxon>Frankiaceae</taxon>
        <taxon>Pseudofrankia</taxon>
    </lineage>
</organism>
<protein>
    <submittedName>
        <fullName evidence="2">Uncharacterized protein</fullName>
    </submittedName>
</protein>
<dbReference type="EMBL" id="CP002299">
    <property type="protein sequence ID" value="ADP84530.1"/>
    <property type="molecule type" value="Genomic_DNA"/>
</dbReference>
<dbReference type="OrthoDB" id="4824168at2"/>
<keyword evidence="3" id="KW-1185">Reference proteome</keyword>
<dbReference type="InParanoid" id="E3J9M7"/>
<gene>
    <name evidence="2" type="ordered locus">FraEuI1c_6554</name>
</gene>
<evidence type="ECO:0000256" key="1">
    <source>
        <dbReference type="SAM" id="MobiDB-lite"/>
    </source>
</evidence>
<name>E3J9M7_PSEI1</name>
<dbReference type="STRING" id="298654.FraEuI1c_6554"/>